<sequence>MPMVEPEFRHPVQRFAHRTVDFRSRILLMAVVNRTPDSFYDDGATFALDAAVRAARQAAEDGADWVDVGGVPFSPGPELPPAEEAERVVPVIAALRSGGGPAATAILSADTFQPLVAERAIAAGADVVNDTTGMFHHDLGRVVATGGAHLVITHSLATPRTPVPSPRYDDVVTEIREYLLRRIDLAVSLGVPEEKIIVDPGHDLNKNTRHSLEITRRFDAFTTLGFPALAAVSNKDFIGETLDQHKSARLAGSLAAAQMCVLNGARVLRMHQVGPSVSAIRMTEAIMGWREPHRLEHNMHGLNRDADRSAGPGDAAHWDGHEPASPVTEGVNP</sequence>
<reference evidence="5 6" key="1">
    <citation type="submission" date="2018-07" db="EMBL/GenBank/DDBJ databases">
        <title>Sequencing the genomes of 1000 actinobacteria strains.</title>
        <authorList>
            <person name="Klenk H.-P."/>
        </authorList>
    </citation>
    <scope>NUCLEOTIDE SEQUENCE [LARGE SCALE GENOMIC DNA]</scope>
    <source>
        <strain evidence="5 6">DSM 14442</strain>
    </source>
</reference>
<dbReference type="InterPro" id="IPR011005">
    <property type="entry name" value="Dihydropteroate_synth-like_sf"/>
</dbReference>
<evidence type="ECO:0000259" key="4">
    <source>
        <dbReference type="PROSITE" id="PS50972"/>
    </source>
</evidence>
<dbReference type="UniPathway" id="UPA00077">
    <property type="reaction ID" value="UER00156"/>
</dbReference>
<dbReference type="Gene3D" id="3.20.20.20">
    <property type="entry name" value="Dihydropteroate synthase-like"/>
    <property type="match status" value="1"/>
</dbReference>
<dbReference type="GO" id="GO:0046872">
    <property type="term" value="F:metal ion binding"/>
    <property type="evidence" value="ECO:0007669"/>
    <property type="project" value="UniProtKB-KW"/>
</dbReference>
<evidence type="ECO:0000313" key="5">
    <source>
        <dbReference type="EMBL" id="REE03491.1"/>
    </source>
</evidence>
<evidence type="ECO:0000256" key="1">
    <source>
        <dbReference type="ARBA" id="ARBA00009503"/>
    </source>
</evidence>
<evidence type="ECO:0000256" key="3">
    <source>
        <dbReference type="SAM" id="MobiDB-lite"/>
    </source>
</evidence>
<dbReference type="EC" id="2.5.1.15" evidence="2"/>
<keyword evidence="2" id="KW-0479">Metal-binding</keyword>
<keyword evidence="2" id="KW-0460">Magnesium</keyword>
<evidence type="ECO:0000313" key="6">
    <source>
        <dbReference type="Proteomes" id="UP000256727"/>
    </source>
</evidence>
<dbReference type="OrthoDB" id="9811744at2"/>
<comment type="caution">
    <text evidence="5">The sequence shown here is derived from an EMBL/GenBank/DDBJ whole genome shotgun (WGS) entry which is preliminary data.</text>
</comment>
<comment type="similarity">
    <text evidence="1 2">Belongs to the DHPS family.</text>
</comment>
<dbReference type="GO" id="GO:0046656">
    <property type="term" value="P:folic acid biosynthetic process"/>
    <property type="evidence" value="ECO:0007669"/>
    <property type="project" value="UniProtKB-KW"/>
</dbReference>
<organism evidence="5 6">
    <name type="scientific">Citricoccus muralis</name>
    <dbReference type="NCBI Taxonomy" id="169134"/>
    <lineage>
        <taxon>Bacteria</taxon>
        <taxon>Bacillati</taxon>
        <taxon>Actinomycetota</taxon>
        <taxon>Actinomycetes</taxon>
        <taxon>Micrococcales</taxon>
        <taxon>Micrococcaceae</taxon>
        <taxon>Citricoccus</taxon>
    </lineage>
</organism>
<protein>
    <recommendedName>
        <fullName evidence="2">Dihydropteroate synthase</fullName>
        <shortName evidence="2">DHPS</shortName>
        <ecNumber evidence="2">2.5.1.15</ecNumber>
    </recommendedName>
    <alternativeName>
        <fullName evidence="2">Dihydropteroate pyrophosphorylase</fullName>
    </alternativeName>
</protein>
<dbReference type="NCBIfam" id="TIGR01496">
    <property type="entry name" value="DHPS"/>
    <property type="match status" value="1"/>
</dbReference>
<comment type="cofactor">
    <cofactor evidence="2">
        <name>Mg(2+)</name>
        <dbReference type="ChEBI" id="CHEBI:18420"/>
    </cofactor>
</comment>
<dbReference type="RefSeq" id="WP_115931599.1">
    <property type="nucleotide sequence ID" value="NZ_QREH01000001.1"/>
</dbReference>
<gene>
    <name evidence="5" type="ORF">C8E99_1302</name>
</gene>
<dbReference type="SUPFAM" id="SSF51717">
    <property type="entry name" value="Dihydropteroate synthetase-like"/>
    <property type="match status" value="1"/>
</dbReference>
<dbReference type="Pfam" id="PF00809">
    <property type="entry name" value="Pterin_bind"/>
    <property type="match status" value="1"/>
</dbReference>
<feature type="region of interest" description="Disordered" evidence="3">
    <location>
        <begin position="302"/>
        <end position="333"/>
    </location>
</feature>
<keyword evidence="6" id="KW-1185">Reference proteome</keyword>
<keyword evidence="2" id="KW-0289">Folate biosynthesis</keyword>
<dbReference type="PANTHER" id="PTHR20941">
    <property type="entry name" value="FOLATE SYNTHESIS PROTEINS"/>
    <property type="match status" value="1"/>
</dbReference>
<dbReference type="GO" id="GO:0005829">
    <property type="term" value="C:cytosol"/>
    <property type="evidence" value="ECO:0007669"/>
    <property type="project" value="TreeGrafter"/>
</dbReference>
<dbReference type="PROSITE" id="PS50972">
    <property type="entry name" value="PTERIN_BINDING"/>
    <property type="match status" value="1"/>
</dbReference>
<dbReference type="GO" id="GO:0004156">
    <property type="term" value="F:dihydropteroate synthase activity"/>
    <property type="evidence" value="ECO:0007669"/>
    <property type="project" value="UniProtKB-EC"/>
</dbReference>
<dbReference type="InterPro" id="IPR000489">
    <property type="entry name" value="Pterin-binding_dom"/>
</dbReference>
<dbReference type="InterPro" id="IPR006390">
    <property type="entry name" value="DHP_synth_dom"/>
</dbReference>
<evidence type="ECO:0000256" key="2">
    <source>
        <dbReference type="RuleBase" id="RU361205"/>
    </source>
</evidence>
<feature type="domain" description="Pterin-binding" evidence="4">
    <location>
        <begin position="26"/>
        <end position="281"/>
    </location>
</feature>
<accession>A0A3D9LAU3</accession>
<dbReference type="Proteomes" id="UP000256727">
    <property type="component" value="Unassembled WGS sequence"/>
</dbReference>
<proteinExistence type="inferred from homology"/>
<dbReference type="EMBL" id="QREH01000001">
    <property type="protein sequence ID" value="REE03491.1"/>
    <property type="molecule type" value="Genomic_DNA"/>
</dbReference>
<comment type="function">
    <text evidence="2">Catalyzes the condensation of para-aminobenzoate (pABA) with 6-hydroxymethyl-7,8-dihydropterin diphosphate (DHPt-PP) to form 7,8-dihydropteroate (H2Pte), the immediate precursor of folate derivatives.</text>
</comment>
<keyword evidence="2" id="KW-0808">Transferase</keyword>
<dbReference type="GO" id="GO:0046654">
    <property type="term" value="P:tetrahydrofolate biosynthetic process"/>
    <property type="evidence" value="ECO:0007669"/>
    <property type="project" value="UniProtKB-UniPathway"/>
</dbReference>
<dbReference type="InterPro" id="IPR045031">
    <property type="entry name" value="DHP_synth-like"/>
</dbReference>
<dbReference type="PANTHER" id="PTHR20941:SF8">
    <property type="entry name" value="INACTIVE DIHYDROPTEROATE SYNTHASE 2"/>
    <property type="match status" value="1"/>
</dbReference>
<name>A0A3D9LAU3_9MICC</name>
<comment type="pathway">
    <text evidence="2">Cofactor biosynthesis; tetrahydrofolate biosynthesis; 7,8-dihydrofolate from 2-amino-4-hydroxy-6-hydroxymethyl-7,8-dihydropteridine diphosphate and 4-aminobenzoate: step 1/2.</text>
</comment>
<dbReference type="PROSITE" id="PS00792">
    <property type="entry name" value="DHPS_1"/>
    <property type="match status" value="1"/>
</dbReference>
<dbReference type="AlphaFoldDB" id="A0A3D9LAU3"/>